<protein>
    <submittedName>
        <fullName evidence="1">Uncharacterized protein</fullName>
    </submittedName>
</protein>
<comment type="caution">
    <text evidence="1">The sequence shown here is derived from an EMBL/GenBank/DDBJ whole genome shotgun (WGS) entry which is preliminary data.</text>
</comment>
<gene>
    <name evidence="1" type="ORF">HaLaN_03563</name>
</gene>
<dbReference type="Proteomes" id="UP000485058">
    <property type="component" value="Unassembled WGS sequence"/>
</dbReference>
<sequence length="118" mass="12337">MEQLCSSRKLANVSAPGRRGAYTCVECHVELLAPHACKITTTTSRRQGKASGPLTCLTATLQRAPAFVCLSLGGLLAGQARTGVKLANLGEDHTTVPQAPIPVWPLVGGRSSNPLVPH</sequence>
<keyword evidence="2" id="KW-1185">Reference proteome</keyword>
<dbReference type="EMBL" id="BLLF01000169">
    <property type="protein sequence ID" value="GFH08579.1"/>
    <property type="molecule type" value="Genomic_DNA"/>
</dbReference>
<dbReference type="AlphaFoldDB" id="A0A699YQW4"/>
<organism evidence="1 2">
    <name type="scientific">Haematococcus lacustris</name>
    <name type="common">Green alga</name>
    <name type="synonym">Haematococcus pluvialis</name>
    <dbReference type="NCBI Taxonomy" id="44745"/>
    <lineage>
        <taxon>Eukaryota</taxon>
        <taxon>Viridiplantae</taxon>
        <taxon>Chlorophyta</taxon>
        <taxon>core chlorophytes</taxon>
        <taxon>Chlorophyceae</taxon>
        <taxon>CS clade</taxon>
        <taxon>Chlamydomonadales</taxon>
        <taxon>Haematococcaceae</taxon>
        <taxon>Haematococcus</taxon>
    </lineage>
</organism>
<accession>A0A699YQW4</accession>
<proteinExistence type="predicted"/>
<evidence type="ECO:0000313" key="1">
    <source>
        <dbReference type="EMBL" id="GFH08579.1"/>
    </source>
</evidence>
<reference evidence="1 2" key="1">
    <citation type="submission" date="2020-02" db="EMBL/GenBank/DDBJ databases">
        <title>Draft genome sequence of Haematococcus lacustris strain NIES-144.</title>
        <authorList>
            <person name="Morimoto D."/>
            <person name="Nakagawa S."/>
            <person name="Yoshida T."/>
            <person name="Sawayama S."/>
        </authorList>
    </citation>
    <scope>NUCLEOTIDE SEQUENCE [LARGE SCALE GENOMIC DNA]</scope>
    <source>
        <strain evidence="1 2">NIES-144</strain>
    </source>
</reference>
<evidence type="ECO:0000313" key="2">
    <source>
        <dbReference type="Proteomes" id="UP000485058"/>
    </source>
</evidence>
<name>A0A699YQW4_HAELA</name>